<dbReference type="EMBL" id="JUFZ01000049">
    <property type="protein sequence ID" value="KIC07723.1"/>
    <property type="molecule type" value="Genomic_DNA"/>
</dbReference>
<organism evidence="1 2">
    <name type="scientific">Morococcus cerebrosus</name>
    <dbReference type="NCBI Taxonomy" id="1056807"/>
    <lineage>
        <taxon>Bacteria</taxon>
        <taxon>Pseudomonadati</taxon>
        <taxon>Pseudomonadota</taxon>
        <taxon>Betaproteobacteria</taxon>
        <taxon>Neisseriales</taxon>
        <taxon>Neisseriaceae</taxon>
        <taxon>Morococcus</taxon>
    </lineage>
</organism>
<dbReference type="AlphaFoldDB" id="A0A0C1EGE7"/>
<gene>
    <name evidence="1" type="ORF">MCC93_13190</name>
</gene>
<sequence>MLQRSLADTPLRNCYNHGRLKPCCQSASRFQTTFLPNPLTESP</sequence>
<dbReference type="Proteomes" id="UP000031390">
    <property type="component" value="Unassembled WGS sequence"/>
</dbReference>
<proteinExistence type="predicted"/>
<evidence type="ECO:0000313" key="2">
    <source>
        <dbReference type="Proteomes" id="UP000031390"/>
    </source>
</evidence>
<reference evidence="1 2" key="1">
    <citation type="submission" date="2014-12" db="EMBL/GenBank/DDBJ databases">
        <title>Genome sequence of Morococcus cerebrosus.</title>
        <authorList>
            <person name="Shin S.-K."/>
            <person name="Yi H."/>
        </authorList>
    </citation>
    <scope>NUCLEOTIDE SEQUENCE [LARGE SCALE GENOMIC DNA]</scope>
    <source>
        <strain evidence="1 2">CIP 81.93</strain>
    </source>
</reference>
<evidence type="ECO:0000313" key="1">
    <source>
        <dbReference type="EMBL" id="KIC07723.1"/>
    </source>
</evidence>
<comment type="caution">
    <text evidence="1">The sequence shown here is derived from an EMBL/GenBank/DDBJ whole genome shotgun (WGS) entry which is preliminary data.</text>
</comment>
<name>A0A0C1EGE7_9NEIS</name>
<protein>
    <submittedName>
        <fullName evidence="1">Uncharacterized protein</fullName>
    </submittedName>
</protein>
<accession>A0A0C1EGE7</accession>